<evidence type="ECO:0000313" key="1">
    <source>
        <dbReference type="EMBL" id="JAP28335.1"/>
    </source>
</evidence>
<name>A0A0V0I703_SOLCH</name>
<organism evidence="1">
    <name type="scientific">Solanum chacoense</name>
    <name type="common">Chaco potato</name>
    <dbReference type="NCBI Taxonomy" id="4108"/>
    <lineage>
        <taxon>Eukaryota</taxon>
        <taxon>Viridiplantae</taxon>
        <taxon>Streptophyta</taxon>
        <taxon>Embryophyta</taxon>
        <taxon>Tracheophyta</taxon>
        <taxon>Spermatophyta</taxon>
        <taxon>Magnoliopsida</taxon>
        <taxon>eudicotyledons</taxon>
        <taxon>Gunneridae</taxon>
        <taxon>Pentapetalae</taxon>
        <taxon>asterids</taxon>
        <taxon>lamiids</taxon>
        <taxon>Solanales</taxon>
        <taxon>Solanaceae</taxon>
        <taxon>Solanoideae</taxon>
        <taxon>Solaneae</taxon>
        <taxon>Solanum</taxon>
    </lineage>
</organism>
<accession>A0A0V0I703</accession>
<reference evidence="1" key="1">
    <citation type="submission" date="2015-12" db="EMBL/GenBank/DDBJ databases">
        <title>Gene expression during late stages of embryo sac development: a critical building block for successful pollen-pistil interactions.</title>
        <authorList>
            <person name="Liu Y."/>
            <person name="Joly V."/>
            <person name="Sabar M."/>
            <person name="Matton D.P."/>
        </authorList>
    </citation>
    <scope>NUCLEOTIDE SEQUENCE</scope>
</reference>
<protein>
    <submittedName>
        <fullName evidence="1">Putative ovule protein</fullName>
    </submittedName>
</protein>
<proteinExistence type="predicted"/>
<sequence length="61" mass="6974">MNSHLAYQQLKQICWFECPRQLSLLFGESKKNNKTSIEGLCPRASGKANQNVHYFKFVPGS</sequence>
<dbReference type="EMBL" id="GEDG01010233">
    <property type="protein sequence ID" value="JAP28335.1"/>
    <property type="molecule type" value="Transcribed_RNA"/>
</dbReference>
<dbReference type="AlphaFoldDB" id="A0A0V0I703"/>